<sequence>MEWVNRLGVSLLSLPPPRPRSPDEEDAALRWFLLPAVFTD</sequence>
<name>A0ABP9HCT2_9ACTN</name>
<proteinExistence type="predicted"/>
<evidence type="ECO:0000313" key="2">
    <source>
        <dbReference type="Proteomes" id="UP001500466"/>
    </source>
</evidence>
<keyword evidence="2" id="KW-1185">Reference proteome</keyword>
<gene>
    <name evidence="1" type="ORF">GCM10023205_35830</name>
</gene>
<comment type="caution">
    <text evidence="1">The sequence shown here is derived from an EMBL/GenBank/DDBJ whole genome shotgun (WGS) entry which is preliminary data.</text>
</comment>
<organism evidence="1 2">
    <name type="scientific">Yinghuangia aomiensis</name>
    <dbReference type="NCBI Taxonomy" id="676205"/>
    <lineage>
        <taxon>Bacteria</taxon>
        <taxon>Bacillati</taxon>
        <taxon>Actinomycetota</taxon>
        <taxon>Actinomycetes</taxon>
        <taxon>Kitasatosporales</taxon>
        <taxon>Streptomycetaceae</taxon>
        <taxon>Yinghuangia</taxon>
    </lineage>
</organism>
<reference evidence="2" key="1">
    <citation type="journal article" date="2019" name="Int. J. Syst. Evol. Microbiol.">
        <title>The Global Catalogue of Microorganisms (GCM) 10K type strain sequencing project: providing services to taxonomists for standard genome sequencing and annotation.</title>
        <authorList>
            <consortium name="The Broad Institute Genomics Platform"/>
            <consortium name="The Broad Institute Genome Sequencing Center for Infectious Disease"/>
            <person name="Wu L."/>
            <person name="Ma J."/>
        </authorList>
    </citation>
    <scope>NUCLEOTIDE SEQUENCE [LARGE SCALE GENOMIC DNA]</scope>
    <source>
        <strain evidence="2">JCM 17986</strain>
    </source>
</reference>
<dbReference type="EMBL" id="BAABHS010000011">
    <property type="protein sequence ID" value="GAA4967687.1"/>
    <property type="molecule type" value="Genomic_DNA"/>
</dbReference>
<dbReference type="Proteomes" id="UP001500466">
    <property type="component" value="Unassembled WGS sequence"/>
</dbReference>
<accession>A0ABP9HCT2</accession>
<protein>
    <submittedName>
        <fullName evidence="1">Uncharacterized protein</fullName>
    </submittedName>
</protein>
<evidence type="ECO:0000313" key="1">
    <source>
        <dbReference type="EMBL" id="GAA4967687.1"/>
    </source>
</evidence>
<dbReference type="RefSeq" id="WP_345676508.1">
    <property type="nucleotide sequence ID" value="NZ_BAABHS010000011.1"/>
</dbReference>